<evidence type="ECO:0000313" key="4">
    <source>
        <dbReference type="Proteomes" id="UP001562159"/>
    </source>
</evidence>
<dbReference type="PANTHER" id="PTHR43781:SF1">
    <property type="entry name" value="SACCHAROPINE DEHYDROGENASE"/>
    <property type="match status" value="1"/>
</dbReference>
<keyword evidence="4" id="KW-1185">Reference proteome</keyword>
<sequence length="124" mass="13058">MNAARPDRIAVYGAYGHTGRFVLAELRRRGFVPVACGRDAAKLAALAAATGVETRVADVDDPAALDAAFAGTAAVLLCAGPSWTPRHPCSTQRCARASTTSTWRPSSARWPTPSRATPRRGPRA</sequence>
<feature type="domain" description="NAD(P)-binding" evidence="2">
    <location>
        <begin position="13"/>
        <end position="94"/>
    </location>
</feature>
<evidence type="ECO:0000256" key="1">
    <source>
        <dbReference type="SAM" id="MobiDB-lite"/>
    </source>
</evidence>
<dbReference type="Proteomes" id="UP001562159">
    <property type="component" value="Unassembled WGS sequence"/>
</dbReference>
<evidence type="ECO:0000313" key="3">
    <source>
        <dbReference type="EMBL" id="MEY2183575.1"/>
    </source>
</evidence>
<evidence type="ECO:0000259" key="2">
    <source>
        <dbReference type="Pfam" id="PF13460"/>
    </source>
</evidence>
<proteinExistence type="predicted"/>
<dbReference type="PANTHER" id="PTHR43781">
    <property type="entry name" value="SACCHAROPINE DEHYDROGENASE"/>
    <property type="match status" value="1"/>
</dbReference>
<gene>
    <name evidence="3" type="ORF">AB7878_14220</name>
</gene>
<accession>A0ABV4AUL5</accession>
<dbReference type="InterPro" id="IPR016040">
    <property type="entry name" value="NAD(P)-bd_dom"/>
</dbReference>
<protein>
    <submittedName>
        <fullName evidence="3">NAD(P)H-binding protein</fullName>
    </submittedName>
</protein>
<reference evidence="3 4" key="1">
    <citation type="submission" date="2024-07" db="EMBL/GenBank/DDBJ databases">
        <title>Molecular mechanisms and environmental adaptations of flagellar loss and biofilm growth of Rhodanobacter under environmental stress.</title>
        <authorList>
            <person name="Chen M."/>
        </authorList>
    </citation>
    <scope>NUCLEOTIDE SEQUENCE [LARGE SCALE GENOMIC DNA]</scope>
    <source>
        <strain evidence="3 4">RS22</strain>
    </source>
</reference>
<feature type="compositionally biased region" description="Polar residues" evidence="1">
    <location>
        <begin position="96"/>
        <end position="105"/>
    </location>
</feature>
<organism evidence="3 4">
    <name type="scientific">Rhodanobacter humi</name>
    <dbReference type="NCBI Taxonomy" id="1888173"/>
    <lineage>
        <taxon>Bacteria</taxon>
        <taxon>Pseudomonadati</taxon>
        <taxon>Pseudomonadota</taxon>
        <taxon>Gammaproteobacteria</taxon>
        <taxon>Lysobacterales</taxon>
        <taxon>Rhodanobacteraceae</taxon>
        <taxon>Rhodanobacter</taxon>
    </lineage>
</organism>
<comment type="caution">
    <text evidence="3">The sequence shown here is derived from an EMBL/GenBank/DDBJ whole genome shotgun (WGS) entry which is preliminary data.</text>
</comment>
<dbReference type="EMBL" id="JBGBPY010000001">
    <property type="protein sequence ID" value="MEY2183575.1"/>
    <property type="molecule type" value="Genomic_DNA"/>
</dbReference>
<dbReference type="Gene3D" id="3.40.50.720">
    <property type="entry name" value="NAD(P)-binding Rossmann-like Domain"/>
    <property type="match status" value="1"/>
</dbReference>
<feature type="region of interest" description="Disordered" evidence="1">
    <location>
        <begin position="96"/>
        <end position="124"/>
    </location>
</feature>
<name>A0ABV4AUL5_9GAMM</name>
<dbReference type="Pfam" id="PF13460">
    <property type="entry name" value="NAD_binding_10"/>
    <property type="match status" value="1"/>
</dbReference>
<dbReference type="SUPFAM" id="SSF51735">
    <property type="entry name" value="NAD(P)-binding Rossmann-fold domains"/>
    <property type="match status" value="1"/>
</dbReference>
<dbReference type="InterPro" id="IPR036291">
    <property type="entry name" value="NAD(P)-bd_dom_sf"/>
</dbReference>